<dbReference type="InterPro" id="IPR006009">
    <property type="entry name" value="GlcNAc_MurG"/>
</dbReference>
<dbReference type="GO" id="GO:0071555">
    <property type="term" value="P:cell wall organization"/>
    <property type="evidence" value="ECO:0007669"/>
    <property type="project" value="UniProtKB-KW"/>
</dbReference>
<feature type="domain" description="Glycosyl transferase family 28 C-terminal" evidence="12">
    <location>
        <begin position="182"/>
        <end position="329"/>
    </location>
</feature>
<dbReference type="PANTHER" id="PTHR21015">
    <property type="entry name" value="UDP-N-ACETYLGLUCOSAMINE--N-ACETYLMURAMYL-(PENTAPEPTIDE) PYROPHOSPHORYL-UNDECAPRENOL N-ACETYLGLUCOSAMINE TRANSFERASE 1"/>
    <property type="match status" value="1"/>
</dbReference>
<evidence type="ECO:0000256" key="6">
    <source>
        <dbReference type="ARBA" id="ARBA00022984"/>
    </source>
</evidence>
<feature type="binding site" evidence="10">
    <location>
        <begin position="6"/>
        <end position="8"/>
    </location>
    <ligand>
        <name>UDP-N-acetyl-alpha-D-glucosamine</name>
        <dbReference type="ChEBI" id="CHEBI:57705"/>
    </ligand>
</feature>
<evidence type="ECO:0000256" key="1">
    <source>
        <dbReference type="ARBA" id="ARBA00022475"/>
    </source>
</evidence>
<feature type="binding site" evidence="10">
    <location>
        <position position="165"/>
    </location>
    <ligand>
        <name>UDP-N-acetyl-alpha-D-glucosamine</name>
        <dbReference type="ChEBI" id="CHEBI:57705"/>
    </ligand>
</feature>
<dbReference type="UniPathway" id="UPA00219"/>
<dbReference type="GO" id="GO:0005886">
    <property type="term" value="C:plasma membrane"/>
    <property type="evidence" value="ECO:0007669"/>
    <property type="project" value="UniProtKB-SubCell"/>
</dbReference>
<protein>
    <recommendedName>
        <fullName evidence="10">UDP-N-acetylglucosamine--N-acetylmuramyl-(pentapeptide) pyrophosphoryl-undecaprenol N-acetylglucosamine transferase</fullName>
        <ecNumber evidence="10">2.4.1.227</ecNumber>
    </recommendedName>
    <alternativeName>
        <fullName evidence="10">Undecaprenyl-PP-MurNAc-pentapeptide-UDPGlcNAc GlcNAc transferase</fullName>
    </alternativeName>
</protein>
<dbReference type="Proteomes" id="UP000230775">
    <property type="component" value="Unassembled WGS sequence"/>
</dbReference>
<dbReference type="GO" id="GO:0050511">
    <property type="term" value="F:undecaprenyldiphospho-muramoylpentapeptide beta-N-acetylglucosaminyltransferase activity"/>
    <property type="evidence" value="ECO:0007669"/>
    <property type="project" value="UniProtKB-UniRule"/>
</dbReference>
<dbReference type="SUPFAM" id="SSF53756">
    <property type="entry name" value="UDP-Glycosyltransferase/glycogen phosphorylase"/>
    <property type="match status" value="1"/>
</dbReference>
<comment type="catalytic activity">
    <reaction evidence="10">
        <text>di-trans,octa-cis-undecaprenyl diphospho-N-acetyl-alpha-D-muramoyl-L-alanyl-D-glutamyl-meso-2,6-diaminopimeloyl-D-alanyl-D-alanine + UDP-N-acetyl-alpha-D-glucosamine = di-trans,octa-cis-undecaprenyl diphospho-[N-acetyl-alpha-D-glucosaminyl-(1-&gt;4)]-N-acetyl-alpha-D-muramoyl-L-alanyl-D-glutamyl-meso-2,6-diaminopimeloyl-D-alanyl-D-alanine + UDP + H(+)</text>
        <dbReference type="Rhea" id="RHEA:31227"/>
        <dbReference type="ChEBI" id="CHEBI:15378"/>
        <dbReference type="ChEBI" id="CHEBI:57705"/>
        <dbReference type="ChEBI" id="CHEBI:58223"/>
        <dbReference type="ChEBI" id="CHEBI:61387"/>
        <dbReference type="ChEBI" id="CHEBI:61388"/>
        <dbReference type="EC" id="2.4.1.227"/>
    </reaction>
</comment>
<keyword evidence="2 10" id="KW-0132">Cell division</keyword>
<dbReference type="Pfam" id="PF03033">
    <property type="entry name" value="Glyco_transf_28"/>
    <property type="match status" value="1"/>
</dbReference>
<sequence>MRIVITGGHHNSALVIAEKLKQKGHEIIWFGHKYSMVGDKNFSAEYLEVTKKNFLFVEIRAGKWQPNSRFIKNLIKIPLGFVASFFALLKYKPDLIYSSGGYLALPVAVCGWVLKIPVATHEQTIIAGSANKLIAKFAKKTLLTYPASLNYYPAKKAKVVGMPLREEIFKGEKKYFDNNKPTIYITGGKQGAHLINEEIFNILPQLLAKFNVIHQCGSTSLFNDFKKAEELLTDSKNYIVKDYFFSEEIGSIFKEADFVVSRSGAHIVYELLALRKPAILIPIPWSSNDEQYENAKMLQNYGLAKILPQEELGKGKLLATILEFYENLPTETVLKNLPEVEKNSGDKIVVEIENILKHGR</sequence>
<keyword evidence="8 10" id="KW-0131">Cell cycle</keyword>
<dbReference type="InterPro" id="IPR007235">
    <property type="entry name" value="Glyco_trans_28_C"/>
</dbReference>
<evidence type="ECO:0000256" key="3">
    <source>
        <dbReference type="ARBA" id="ARBA00022676"/>
    </source>
</evidence>
<evidence type="ECO:0000256" key="2">
    <source>
        <dbReference type="ARBA" id="ARBA00022618"/>
    </source>
</evidence>
<evidence type="ECO:0000256" key="8">
    <source>
        <dbReference type="ARBA" id="ARBA00023306"/>
    </source>
</evidence>
<dbReference type="EC" id="2.4.1.227" evidence="10"/>
<evidence type="ECO:0000259" key="11">
    <source>
        <dbReference type="Pfam" id="PF03033"/>
    </source>
</evidence>
<keyword evidence="9 10" id="KW-0961">Cell wall biogenesis/degradation</keyword>
<evidence type="ECO:0000313" key="13">
    <source>
        <dbReference type="EMBL" id="PIS14524.1"/>
    </source>
</evidence>
<keyword evidence="4 10" id="KW-0808">Transferase</keyword>
<dbReference type="EMBL" id="PEZI01000044">
    <property type="protein sequence ID" value="PIS14524.1"/>
    <property type="molecule type" value="Genomic_DNA"/>
</dbReference>
<dbReference type="GO" id="GO:0009252">
    <property type="term" value="P:peptidoglycan biosynthetic process"/>
    <property type="evidence" value="ECO:0007669"/>
    <property type="project" value="UniProtKB-UniRule"/>
</dbReference>
<keyword evidence="7 10" id="KW-0472">Membrane</keyword>
<dbReference type="HAMAP" id="MF_00033">
    <property type="entry name" value="MurG"/>
    <property type="match status" value="1"/>
</dbReference>
<comment type="subcellular location">
    <subcellularLocation>
        <location evidence="10">Cell membrane</location>
        <topology evidence="10">Peripheral membrane protein</topology>
        <orientation evidence="10">Cytoplasmic side</orientation>
    </subcellularLocation>
</comment>
<dbReference type="GO" id="GO:0051301">
    <property type="term" value="P:cell division"/>
    <property type="evidence" value="ECO:0007669"/>
    <property type="project" value="UniProtKB-KW"/>
</dbReference>
<dbReference type="AlphaFoldDB" id="A0A2H0WPE9"/>
<dbReference type="GO" id="GO:0008360">
    <property type="term" value="P:regulation of cell shape"/>
    <property type="evidence" value="ECO:0007669"/>
    <property type="project" value="UniProtKB-KW"/>
</dbReference>
<dbReference type="GO" id="GO:0005975">
    <property type="term" value="P:carbohydrate metabolic process"/>
    <property type="evidence" value="ECO:0007669"/>
    <property type="project" value="InterPro"/>
</dbReference>
<keyword evidence="6 10" id="KW-0573">Peptidoglycan synthesis</keyword>
<organism evidence="13 14">
    <name type="scientific">Candidatus Shapirobacteria bacterium CG09_land_8_20_14_0_10_39_12</name>
    <dbReference type="NCBI Taxonomy" id="1974885"/>
    <lineage>
        <taxon>Bacteria</taxon>
        <taxon>Candidatus Shapironibacteriota</taxon>
    </lineage>
</organism>
<name>A0A2H0WPE9_9BACT</name>
<keyword evidence="5 10" id="KW-0133">Cell shape</keyword>
<feature type="domain" description="Glycosyltransferase family 28 N-terminal" evidence="11">
    <location>
        <begin position="6"/>
        <end position="141"/>
    </location>
</feature>
<evidence type="ECO:0000313" key="14">
    <source>
        <dbReference type="Proteomes" id="UP000230775"/>
    </source>
</evidence>
<comment type="function">
    <text evidence="10">Cell wall formation. Catalyzes the transfer of a GlcNAc subunit on undecaprenyl-pyrophosphoryl-MurNAc-pentapeptide (lipid intermediate I) to form undecaprenyl-pyrophosphoryl-MurNAc-(pentapeptide)GlcNAc (lipid intermediate II).</text>
</comment>
<keyword evidence="1 10" id="KW-1003">Cell membrane</keyword>
<dbReference type="CDD" id="cd03785">
    <property type="entry name" value="GT28_MurG"/>
    <property type="match status" value="1"/>
</dbReference>
<evidence type="ECO:0000256" key="5">
    <source>
        <dbReference type="ARBA" id="ARBA00022960"/>
    </source>
</evidence>
<evidence type="ECO:0000256" key="9">
    <source>
        <dbReference type="ARBA" id="ARBA00023316"/>
    </source>
</evidence>
<comment type="pathway">
    <text evidence="10">Cell wall biogenesis; peptidoglycan biosynthesis.</text>
</comment>
<feature type="binding site" evidence="10">
    <location>
        <position position="291"/>
    </location>
    <ligand>
        <name>UDP-N-acetyl-alpha-D-glucosamine</name>
        <dbReference type="ChEBI" id="CHEBI:57705"/>
    </ligand>
</feature>
<comment type="caution">
    <text evidence="10">Lacks conserved residue(s) required for the propagation of feature annotation.</text>
</comment>
<evidence type="ECO:0000256" key="4">
    <source>
        <dbReference type="ARBA" id="ARBA00022679"/>
    </source>
</evidence>
<reference evidence="14" key="1">
    <citation type="submission" date="2017-09" db="EMBL/GenBank/DDBJ databases">
        <title>Depth-based differentiation of microbial function through sediment-hosted aquifers and enrichment of novel symbionts in the deep terrestrial subsurface.</title>
        <authorList>
            <person name="Probst A.J."/>
            <person name="Ladd B."/>
            <person name="Jarett J.K."/>
            <person name="Geller-Mcgrath D.E."/>
            <person name="Sieber C.M.K."/>
            <person name="Emerson J.B."/>
            <person name="Anantharaman K."/>
            <person name="Thomas B.C."/>
            <person name="Malmstrom R."/>
            <person name="Stieglmeier M."/>
            <person name="Klingl A."/>
            <person name="Woyke T."/>
            <person name="Ryan C.M."/>
            <person name="Banfield J.F."/>
        </authorList>
    </citation>
    <scope>NUCLEOTIDE SEQUENCE [LARGE SCALE GENOMIC DNA]</scope>
</reference>
<comment type="caution">
    <text evidence="13">The sequence shown here is derived from an EMBL/GenBank/DDBJ whole genome shotgun (WGS) entry which is preliminary data.</text>
</comment>
<dbReference type="InterPro" id="IPR004276">
    <property type="entry name" value="GlycoTrans_28_N"/>
</dbReference>
<accession>A0A2H0WPE9</accession>
<proteinExistence type="inferred from homology"/>
<gene>
    <name evidence="10" type="primary">murG</name>
    <name evidence="13" type="ORF">COT64_02095</name>
</gene>
<dbReference type="Gene3D" id="3.40.50.2000">
    <property type="entry name" value="Glycogen Phosphorylase B"/>
    <property type="match status" value="2"/>
</dbReference>
<evidence type="ECO:0000259" key="12">
    <source>
        <dbReference type="Pfam" id="PF04101"/>
    </source>
</evidence>
<evidence type="ECO:0000256" key="7">
    <source>
        <dbReference type="ARBA" id="ARBA00023136"/>
    </source>
</evidence>
<dbReference type="Pfam" id="PF04101">
    <property type="entry name" value="Glyco_tran_28_C"/>
    <property type="match status" value="1"/>
</dbReference>
<comment type="similarity">
    <text evidence="10">Belongs to the glycosyltransferase 28 family. MurG subfamily.</text>
</comment>
<keyword evidence="3 10" id="KW-0328">Glycosyltransferase</keyword>
<evidence type="ECO:0000256" key="10">
    <source>
        <dbReference type="HAMAP-Rule" id="MF_00033"/>
    </source>
</evidence>
<dbReference type="PANTHER" id="PTHR21015:SF27">
    <property type="entry name" value="UDP-N-ACETYLGLUCOSAMINE--N-ACETYLMURAMYL-(PENTAPEPTIDE) PYROPHOSPHORYL-UNDECAPRENOL N-ACETYLGLUCOSAMINE TRANSFERASE"/>
    <property type="match status" value="1"/>
</dbReference>
<dbReference type="GO" id="GO:0051991">
    <property type="term" value="F:UDP-N-acetyl-D-glucosamine:N-acetylmuramoyl-L-alanyl-D-glutamyl-meso-2,6-diaminopimelyl-D-alanyl-D-alanine-diphosphoundecaprenol 4-beta-N-acetylglucosaminlytransferase activity"/>
    <property type="evidence" value="ECO:0007669"/>
    <property type="project" value="RHEA"/>
</dbReference>